<dbReference type="STRING" id="1314781.A0A165IUM1"/>
<gene>
    <name evidence="1" type="ORF">EXIGLDRAFT_571407</name>
</gene>
<sequence>SYRTLGVQSKLVKFMTLLFHLRFQRWFDRYNILPPSQNGFRPGYRTANNVFILRCLIDKARAVGVTLYVATVDLTNAFPSTDRATLWLKLYRLGVRGKIFD</sequence>
<dbReference type="AlphaFoldDB" id="A0A165IUM1"/>
<evidence type="ECO:0000313" key="1">
    <source>
        <dbReference type="EMBL" id="KZV93894.1"/>
    </source>
</evidence>
<feature type="non-terminal residue" evidence="1">
    <location>
        <position position="101"/>
    </location>
</feature>
<dbReference type="InParanoid" id="A0A165IUM1"/>
<dbReference type="OrthoDB" id="3049395at2759"/>
<name>A0A165IUM1_EXIGL</name>
<dbReference type="EMBL" id="KV425982">
    <property type="protein sequence ID" value="KZV93894.1"/>
    <property type="molecule type" value="Genomic_DNA"/>
</dbReference>
<keyword evidence="2" id="KW-1185">Reference proteome</keyword>
<dbReference type="Proteomes" id="UP000077266">
    <property type="component" value="Unassembled WGS sequence"/>
</dbReference>
<feature type="non-terminal residue" evidence="1">
    <location>
        <position position="1"/>
    </location>
</feature>
<organism evidence="1 2">
    <name type="scientific">Exidia glandulosa HHB12029</name>
    <dbReference type="NCBI Taxonomy" id="1314781"/>
    <lineage>
        <taxon>Eukaryota</taxon>
        <taxon>Fungi</taxon>
        <taxon>Dikarya</taxon>
        <taxon>Basidiomycota</taxon>
        <taxon>Agaricomycotina</taxon>
        <taxon>Agaricomycetes</taxon>
        <taxon>Auriculariales</taxon>
        <taxon>Exidiaceae</taxon>
        <taxon>Exidia</taxon>
    </lineage>
</organism>
<protein>
    <recommendedName>
        <fullName evidence="3">Reverse transcriptase domain-containing protein</fullName>
    </recommendedName>
</protein>
<accession>A0A165IUM1</accession>
<evidence type="ECO:0000313" key="2">
    <source>
        <dbReference type="Proteomes" id="UP000077266"/>
    </source>
</evidence>
<reference evidence="1 2" key="1">
    <citation type="journal article" date="2016" name="Mol. Biol. Evol.">
        <title>Comparative Genomics of Early-Diverging Mushroom-Forming Fungi Provides Insights into the Origins of Lignocellulose Decay Capabilities.</title>
        <authorList>
            <person name="Nagy L.G."/>
            <person name="Riley R."/>
            <person name="Tritt A."/>
            <person name="Adam C."/>
            <person name="Daum C."/>
            <person name="Floudas D."/>
            <person name="Sun H."/>
            <person name="Yadav J.S."/>
            <person name="Pangilinan J."/>
            <person name="Larsson K.H."/>
            <person name="Matsuura K."/>
            <person name="Barry K."/>
            <person name="Labutti K."/>
            <person name="Kuo R."/>
            <person name="Ohm R.A."/>
            <person name="Bhattacharya S.S."/>
            <person name="Shirouzu T."/>
            <person name="Yoshinaga Y."/>
            <person name="Martin F.M."/>
            <person name="Grigoriev I.V."/>
            <person name="Hibbett D.S."/>
        </authorList>
    </citation>
    <scope>NUCLEOTIDE SEQUENCE [LARGE SCALE GENOMIC DNA]</scope>
    <source>
        <strain evidence="1 2">HHB12029</strain>
    </source>
</reference>
<evidence type="ECO:0008006" key="3">
    <source>
        <dbReference type="Google" id="ProtNLM"/>
    </source>
</evidence>
<proteinExistence type="predicted"/>